<evidence type="ECO:0000313" key="1">
    <source>
        <dbReference type="EMBL" id="PKR54136.1"/>
    </source>
</evidence>
<proteinExistence type="predicted"/>
<name>A0A2N3KUG3_9PROT</name>
<dbReference type="Proteomes" id="UP000233597">
    <property type="component" value="Unassembled WGS sequence"/>
</dbReference>
<protein>
    <submittedName>
        <fullName evidence="1">Uncharacterized protein</fullName>
    </submittedName>
</protein>
<organism evidence="1 2">
    <name type="scientific">Thalassospira marina</name>
    <dbReference type="NCBI Taxonomy" id="2048283"/>
    <lineage>
        <taxon>Bacteria</taxon>
        <taxon>Pseudomonadati</taxon>
        <taxon>Pseudomonadota</taxon>
        <taxon>Alphaproteobacteria</taxon>
        <taxon>Rhodospirillales</taxon>
        <taxon>Thalassospiraceae</taxon>
        <taxon>Thalassospira</taxon>
    </lineage>
</organism>
<accession>A0A2N3KUG3</accession>
<reference evidence="1 2" key="1">
    <citation type="submission" date="2017-09" db="EMBL/GenBank/DDBJ databases">
        <title>Biodiversity and function of Thalassospira species in the particle-attached aromatic-hydrocarbon-degrading consortia from the surface seawater of the South China Sea.</title>
        <authorList>
            <person name="Dong C."/>
            <person name="Liu R."/>
            <person name="Shao Z."/>
        </authorList>
    </citation>
    <scope>NUCLEOTIDE SEQUENCE [LARGE SCALE GENOMIC DNA]</scope>
    <source>
        <strain evidence="1 2">CSC1P2</strain>
    </source>
</reference>
<gene>
    <name evidence="1" type="ORF">COO20_11380</name>
</gene>
<evidence type="ECO:0000313" key="2">
    <source>
        <dbReference type="Proteomes" id="UP000233597"/>
    </source>
</evidence>
<dbReference type="EMBL" id="NWTK01000006">
    <property type="protein sequence ID" value="PKR54136.1"/>
    <property type="molecule type" value="Genomic_DNA"/>
</dbReference>
<sequence length="59" mass="6857">MVAVPLWAGDNPFGFLDAGGNEKFSTRFWQENHMTRPIAIVLWGDIHIYWHIARQQAVF</sequence>
<dbReference type="AlphaFoldDB" id="A0A2N3KUG3"/>
<comment type="caution">
    <text evidence="1">The sequence shown here is derived from an EMBL/GenBank/DDBJ whole genome shotgun (WGS) entry which is preliminary data.</text>
</comment>